<dbReference type="Pfam" id="PF03544">
    <property type="entry name" value="TonB_C"/>
    <property type="match status" value="2"/>
</dbReference>
<evidence type="ECO:0000259" key="11">
    <source>
        <dbReference type="PROSITE" id="PS52015"/>
    </source>
</evidence>
<proteinExistence type="inferred from homology"/>
<dbReference type="RefSeq" id="WP_200507251.1">
    <property type="nucleotide sequence ID" value="NZ_JAEHFX010000009.1"/>
</dbReference>
<comment type="subcellular location">
    <subcellularLocation>
        <location evidence="1">Cell inner membrane</location>
        <topology evidence="1">Single-pass membrane protein</topology>
        <orientation evidence="1">Periplasmic side</orientation>
    </subcellularLocation>
</comment>
<dbReference type="SUPFAM" id="SSF74653">
    <property type="entry name" value="TolA/TonB C-terminal domain"/>
    <property type="match status" value="2"/>
</dbReference>
<evidence type="ECO:0000313" key="12">
    <source>
        <dbReference type="EMBL" id="MBK0404409.1"/>
    </source>
</evidence>
<name>A0ABS1C4V0_9BACT</name>
<reference evidence="12 13" key="1">
    <citation type="submission" date="2020-12" db="EMBL/GenBank/DDBJ databases">
        <title>Bacterial novel species Adhaeribacter sp. BT258 isolated from soil.</title>
        <authorList>
            <person name="Jung H.-Y."/>
        </authorList>
    </citation>
    <scope>NUCLEOTIDE SEQUENCE [LARGE SCALE GENOMIC DNA]</scope>
    <source>
        <strain evidence="12 13">BT258</strain>
    </source>
</reference>
<keyword evidence="6" id="KW-0812">Transmembrane</keyword>
<dbReference type="InterPro" id="IPR006260">
    <property type="entry name" value="TonB/TolA_C"/>
</dbReference>
<dbReference type="EMBL" id="JAEHFX010000009">
    <property type="protein sequence ID" value="MBK0404409.1"/>
    <property type="molecule type" value="Genomic_DNA"/>
</dbReference>
<protein>
    <submittedName>
        <fullName evidence="12">Energy transducer TonB</fullName>
    </submittedName>
</protein>
<comment type="similarity">
    <text evidence="2">Belongs to the TonB family.</text>
</comment>
<evidence type="ECO:0000313" key="13">
    <source>
        <dbReference type="Proteomes" id="UP000644147"/>
    </source>
</evidence>
<dbReference type="PANTHER" id="PTHR33446">
    <property type="entry name" value="PROTEIN TONB-RELATED"/>
    <property type="match status" value="1"/>
</dbReference>
<evidence type="ECO:0000256" key="7">
    <source>
        <dbReference type="ARBA" id="ARBA00022927"/>
    </source>
</evidence>
<keyword evidence="7" id="KW-0653">Protein transport</keyword>
<evidence type="ECO:0000256" key="8">
    <source>
        <dbReference type="ARBA" id="ARBA00022989"/>
    </source>
</evidence>
<feature type="domain" description="TonB C-terminal" evidence="11">
    <location>
        <begin position="38"/>
        <end position="134"/>
    </location>
</feature>
<keyword evidence="13" id="KW-1185">Reference proteome</keyword>
<keyword evidence="4" id="KW-1003">Cell membrane</keyword>
<dbReference type="Proteomes" id="UP000644147">
    <property type="component" value="Unassembled WGS sequence"/>
</dbReference>
<evidence type="ECO:0000256" key="2">
    <source>
        <dbReference type="ARBA" id="ARBA00006555"/>
    </source>
</evidence>
<dbReference type="InterPro" id="IPR051045">
    <property type="entry name" value="TonB-dependent_transducer"/>
</dbReference>
<evidence type="ECO:0000256" key="1">
    <source>
        <dbReference type="ARBA" id="ARBA00004383"/>
    </source>
</evidence>
<evidence type="ECO:0000256" key="10">
    <source>
        <dbReference type="SAM" id="SignalP"/>
    </source>
</evidence>
<feature type="signal peptide" evidence="10">
    <location>
        <begin position="1"/>
        <end position="19"/>
    </location>
</feature>
<dbReference type="PROSITE" id="PS52015">
    <property type="entry name" value="TONB_CTD"/>
    <property type="match status" value="2"/>
</dbReference>
<dbReference type="NCBIfam" id="TIGR01352">
    <property type="entry name" value="tonB_Cterm"/>
    <property type="match status" value="2"/>
</dbReference>
<evidence type="ECO:0000256" key="4">
    <source>
        <dbReference type="ARBA" id="ARBA00022475"/>
    </source>
</evidence>
<feature type="domain" description="TonB C-terminal" evidence="11">
    <location>
        <begin position="155"/>
        <end position="251"/>
    </location>
</feature>
<evidence type="ECO:0000256" key="9">
    <source>
        <dbReference type="ARBA" id="ARBA00023136"/>
    </source>
</evidence>
<accession>A0ABS1C4V0</accession>
<dbReference type="InterPro" id="IPR037682">
    <property type="entry name" value="TonB_C"/>
</dbReference>
<feature type="chain" id="PRO_5045952060" evidence="10">
    <location>
        <begin position="20"/>
        <end position="254"/>
    </location>
</feature>
<evidence type="ECO:0000256" key="3">
    <source>
        <dbReference type="ARBA" id="ARBA00022448"/>
    </source>
</evidence>
<gene>
    <name evidence="12" type="ORF">I5M27_15530</name>
</gene>
<keyword evidence="8" id="KW-1133">Transmembrane helix</keyword>
<organism evidence="12 13">
    <name type="scientific">Adhaeribacter terrigena</name>
    <dbReference type="NCBI Taxonomy" id="2793070"/>
    <lineage>
        <taxon>Bacteria</taxon>
        <taxon>Pseudomonadati</taxon>
        <taxon>Bacteroidota</taxon>
        <taxon>Cytophagia</taxon>
        <taxon>Cytophagales</taxon>
        <taxon>Hymenobacteraceae</taxon>
        <taxon>Adhaeribacter</taxon>
    </lineage>
</organism>
<dbReference type="PANTHER" id="PTHR33446:SF2">
    <property type="entry name" value="PROTEIN TONB"/>
    <property type="match status" value="1"/>
</dbReference>
<evidence type="ECO:0000256" key="5">
    <source>
        <dbReference type="ARBA" id="ARBA00022519"/>
    </source>
</evidence>
<keyword evidence="5" id="KW-0997">Cell inner membrane</keyword>
<comment type="caution">
    <text evidence="12">The sequence shown here is derived from an EMBL/GenBank/DDBJ whole genome shotgun (WGS) entry which is preliminary data.</text>
</comment>
<sequence>MKQLLLFTAFLIAFFPSWAQDQDNGIYQMVEQLPQFPGGDLELQQHLQKSFIYPEAAIKQELQGLGVYSFVVNKDGSLSDLTVLKPVGEALDQEGLRMLKAMPLWIPGKINGRIVRVKFTLPLRFTLEDKQVRLRNAPTITKGYATVTKNPEFPGGQEAMERFLTENLKYPKALRKKGIEGTVVVKFQVTETGALQNPIIMKSIDPALDAEALRIINEMPAWEPARFGERKVAVPFYVPVTFSNASAKKAKHKN</sequence>
<keyword evidence="3" id="KW-0813">Transport</keyword>
<evidence type="ECO:0000256" key="6">
    <source>
        <dbReference type="ARBA" id="ARBA00022692"/>
    </source>
</evidence>
<dbReference type="Gene3D" id="3.30.1150.10">
    <property type="match status" value="2"/>
</dbReference>
<keyword evidence="9" id="KW-0472">Membrane</keyword>
<keyword evidence="10" id="KW-0732">Signal</keyword>